<dbReference type="EMBL" id="CP001134">
    <property type="protein sequence ID" value="ACH64696.1"/>
    <property type="molecule type" value="Genomic_DNA"/>
</dbReference>
<organism evidence="1 2">
    <name type="scientific">Aliivibrio fischeri (strain MJ11)</name>
    <name type="common">Vibrio fischeri</name>
    <dbReference type="NCBI Taxonomy" id="388396"/>
    <lineage>
        <taxon>Bacteria</taxon>
        <taxon>Pseudomonadati</taxon>
        <taxon>Pseudomonadota</taxon>
        <taxon>Gammaproteobacteria</taxon>
        <taxon>Vibrionales</taxon>
        <taxon>Vibrionaceae</taxon>
        <taxon>Aliivibrio</taxon>
    </lineage>
</organism>
<name>B5EW22_ALIFM</name>
<evidence type="ECO:0000313" key="1">
    <source>
        <dbReference type="EMBL" id="ACH64696.1"/>
    </source>
</evidence>
<keyword evidence="1" id="KW-0614">Plasmid</keyword>
<dbReference type="RefSeq" id="WP_012534479.1">
    <property type="nucleotide sequence ID" value="NC_011185.1"/>
</dbReference>
<dbReference type="AlphaFoldDB" id="B5EW22"/>
<accession>B5EW22</accession>
<dbReference type="HOGENOM" id="CLU_1151412_0_0_6"/>
<dbReference type="Proteomes" id="UP000001857">
    <property type="component" value="Plasmid pMJ100"/>
</dbReference>
<proteinExistence type="predicted"/>
<geneLocation type="plasmid" evidence="1 2">
    <name>pMJ100</name>
</geneLocation>
<sequence>MPNFQVVKFDSINKKWTQAWGLKNPIFPKFATRQDAITQFKESNQDCNSHLLLLEHYDFGSKRIILSQINPIHDLNLIVEELQEGHHSELMLFLKQQLIEIDFDEGTKKERNERLFQGLSQFIFPENITPRLDYTFTLVETSNGYNDYTINHHPLITRACVPHDIKTSDRFNVYYGESSKSSARWDGDLILSLEDTVFTINEYEFSYNPYYEEFQVHHHSVIGPCESFDDLREAIDYCNKG</sequence>
<protein>
    <submittedName>
        <fullName evidence="1">Uncharacterized protein</fullName>
    </submittedName>
</protein>
<gene>
    <name evidence="1" type="ordered locus">VFMJ11_B0079</name>
</gene>
<reference evidence="1 2" key="2">
    <citation type="journal article" date="2009" name="Nature">
        <title>A single regulatory gene is sufficient to alter bacterial host range.</title>
        <authorList>
            <person name="Mandel M.J."/>
            <person name="Wollenberg M.S."/>
            <person name="Stabb E.V."/>
            <person name="Visick K.L."/>
            <person name="Ruby E.G."/>
        </authorList>
    </citation>
    <scope>NUCLEOTIDE SEQUENCE [LARGE SCALE GENOMIC DNA]</scope>
    <source>
        <strain evidence="1 2">MJ11</strain>
        <plasmid evidence="2">Plasmid pMJ100</plasmid>
    </source>
</reference>
<reference evidence="2" key="1">
    <citation type="submission" date="2008-08" db="EMBL/GenBank/DDBJ databases">
        <title>Complete sequence of Vibrio fischeri strain MJ11.</title>
        <authorList>
            <person name="Mandel M.J."/>
            <person name="Stabb E.V."/>
            <person name="Ruby E.G."/>
            <person name="Ferriera S."/>
            <person name="Johnson J."/>
            <person name="Kravitz S."/>
            <person name="Beeson K."/>
            <person name="Sutton G."/>
            <person name="Rogers Y.-H."/>
            <person name="Friedman R."/>
            <person name="Frazier M."/>
            <person name="Venter J.C."/>
        </authorList>
    </citation>
    <scope>NUCLEOTIDE SEQUENCE [LARGE SCALE GENOMIC DNA]</scope>
    <source>
        <strain evidence="2">MJ11</strain>
        <plasmid evidence="2">Plasmid pMJ100</plasmid>
    </source>
</reference>
<evidence type="ECO:0000313" key="2">
    <source>
        <dbReference type="Proteomes" id="UP000001857"/>
    </source>
</evidence>
<dbReference type="KEGG" id="vfm:VFMJ11_B0079"/>